<dbReference type="InterPro" id="IPR011006">
    <property type="entry name" value="CheY-like_superfamily"/>
</dbReference>
<name>A0A077WRZ2_9FUNG</name>
<feature type="compositionally biased region" description="Polar residues" evidence="11">
    <location>
        <begin position="99"/>
        <end position="116"/>
    </location>
</feature>
<feature type="modified residue" description="4-aspartylphosphate" evidence="10">
    <location>
        <position position="2295"/>
    </location>
</feature>
<dbReference type="SMART" id="SM00448">
    <property type="entry name" value="REC"/>
    <property type="match status" value="1"/>
</dbReference>
<keyword evidence="5" id="KW-0547">Nucleotide-binding</keyword>
<feature type="compositionally biased region" description="Polar residues" evidence="11">
    <location>
        <begin position="2095"/>
        <end position="2112"/>
    </location>
</feature>
<keyword evidence="6" id="KW-0418">Kinase</keyword>
<feature type="compositionally biased region" description="Pro residues" evidence="11">
    <location>
        <begin position="1522"/>
        <end position="1532"/>
    </location>
</feature>
<feature type="compositionally biased region" description="Polar residues" evidence="11">
    <location>
        <begin position="2162"/>
        <end position="2178"/>
    </location>
</feature>
<feature type="compositionally biased region" description="Low complexity" evidence="11">
    <location>
        <begin position="7"/>
        <end position="19"/>
    </location>
</feature>
<evidence type="ECO:0000256" key="1">
    <source>
        <dbReference type="ARBA" id="ARBA00012513"/>
    </source>
</evidence>
<evidence type="ECO:0000256" key="9">
    <source>
        <dbReference type="ARBA" id="ARBA00048679"/>
    </source>
</evidence>
<proteinExistence type="predicted"/>
<dbReference type="GO" id="GO:0004674">
    <property type="term" value="F:protein serine/threonine kinase activity"/>
    <property type="evidence" value="ECO:0007669"/>
    <property type="project" value="UniProtKB-KW"/>
</dbReference>
<keyword evidence="3 10" id="KW-0597">Phosphoprotein</keyword>
<dbReference type="SMART" id="SM00220">
    <property type="entry name" value="S_TKc"/>
    <property type="match status" value="1"/>
</dbReference>
<dbReference type="InterPro" id="IPR001789">
    <property type="entry name" value="Sig_transdc_resp-reg_receiver"/>
</dbReference>
<feature type="region of interest" description="Disordered" evidence="11">
    <location>
        <begin position="1757"/>
        <end position="1803"/>
    </location>
</feature>
<dbReference type="Gene3D" id="3.30.450.20">
    <property type="entry name" value="PAS domain"/>
    <property type="match status" value="1"/>
</dbReference>
<dbReference type="GO" id="GO:1901992">
    <property type="term" value="P:positive regulation of mitotic cell cycle phase transition"/>
    <property type="evidence" value="ECO:0007669"/>
    <property type="project" value="UniProtKB-ARBA"/>
</dbReference>
<keyword evidence="4" id="KW-0808">Transferase</keyword>
<dbReference type="GO" id="GO:0000160">
    <property type="term" value="P:phosphorelay signal transduction system"/>
    <property type="evidence" value="ECO:0007669"/>
    <property type="project" value="InterPro"/>
</dbReference>
<feature type="compositionally biased region" description="Polar residues" evidence="11">
    <location>
        <begin position="958"/>
        <end position="968"/>
    </location>
</feature>
<dbReference type="FunFam" id="1.10.510.10:FF:000340">
    <property type="entry name" value="Serine threonine protein kinase"/>
    <property type="match status" value="1"/>
</dbReference>
<dbReference type="OrthoDB" id="162894at2759"/>
<keyword evidence="7" id="KW-0067">ATP-binding</keyword>
<keyword evidence="2" id="KW-0723">Serine/threonine-protein kinase</keyword>
<dbReference type="Gene3D" id="1.10.510.10">
    <property type="entry name" value="Transferase(Phosphotransferase) domain 1"/>
    <property type="match status" value="2"/>
</dbReference>
<feature type="compositionally biased region" description="Polar residues" evidence="11">
    <location>
        <begin position="1770"/>
        <end position="1802"/>
    </location>
</feature>
<dbReference type="GO" id="GO:0005524">
    <property type="term" value="F:ATP binding"/>
    <property type="evidence" value="ECO:0007669"/>
    <property type="project" value="UniProtKB-KW"/>
</dbReference>
<reference evidence="15" key="1">
    <citation type="journal article" date="2014" name="Genome Announc.">
        <title>De novo whole-genome sequence and genome annotation of Lichtheimia ramosa.</title>
        <authorList>
            <person name="Linde J."/>
            <person name="Schwartze V."/>
            <person name="Binder U."/>
            <person name="Lass-Florl C."/>
            <person name="Voigt K."/>
            <person name="Horn F."/>
        </authorList>
    </citation>
    <scope>NUCLEOTIDE SEQUENCE</scope>
    <source>
        <strain evidence="15">JMRC FSU:6197</strain>
    </source>
</reference>
<dbReference type="SUPFAM" id="SSF56112">
    <property type="entry name" value="Protein kinase-like (PK-like)"/>
    <property type="match status" value="1"/>
</dbReference>
<sequence length="2386" mass="264485">MESSCSQRQQQQPTPIKQQQPPPKVRSVPIPQPLLVKRRSSRTSLSSCDEWADATASCQSPNALSMTPARPNQPCSHASSLQPPLSTKSSSPSLIAKAVSTSSRNNSMKGSFASMKQQSNDLTVVTQQLVLDDKGVLDDGSSTNNANTTKSPQQKQGNKYASPPVGSAGRYRLKTKHASLIDANAAGISPSSPSSSPTGTTSSSPSTPLSVPERRLKEASSSTSSPRRSGSLSRLKDDPWDWHQQQKMIWAHSFTSSSSGSNGVGERARTASTSSVATEDDMPFYYQPLQLPSTVIKGKSAAVRRNKQGVDATHARSNSGSTVDSDTNDKIPAYRLSLHSLMQRQLSNKSNNKSNDDEEHESTPYLDADKDVVEMDLDAVNHNNNEASSYDPCVAYDSGNGMDGTFDNISPLYPALVLAANSYSCFGSDSVQHILRRDLNDDTAILVDMASFGENDMNHQRFEDDIFAKRLYIARMTKLQRWKHKGTGEIPKLPSSVPSSVPPLSSVPMTYCRSATTTQINTTDWTMQHSLDLDEMPWTDWTTYLVLDDYQPCTRDLILHKLLPWWGNVNVNVKQYAERQRQMAFHNNSRCLRPWIENEKSSADSTLRRRKQRSLSVDVTDLARRLTLLGGNGPPTASSSIASPMVIPTSKEERSGSLVSTTSALSTSTCATVGSPLRQCFRPTSYSIDDGAQKSIPASSATDMTIGGGFSYHTEYLRTSGDLFGVPDRASEDKAAVRARQSIKSRLQCAKSMCDHVLLNVLHELNQFVEEGLRYGDAEQALQDNDDDEMVEEEEDDTTDTSSAMMSNTALLHNMQQQQQQEEDHSSMSTIGTPALAMIAEDSYSPTPFILTLQELVGLAQKILNTPLDVFLNDPQKYTSLVSSIQGLGVEWEQHLDWPCSKLYVRLLLGVAAFNRAIEWWEAERRFWSAAWPNTSSEQQDHDHSLYTKEDDMGNLATVPSSRCSSTAPVDLEEEEDDDDEYSEGEEDQPSPESEVNLKQLQEAIDRGQMHTIVMEIGLDADTIQYISPIWHNVTGMDTDRVIGTKISYMLAQEDVNVFDAATSELLEDDSRTVEIQFTVIRQDKSAANVILEGKGMLMYDHVTEEPSHTMWVVKPRAFMNDTTTEQQSASTAFGGEQHHSCTTKTHISSTTRSRSYSEPASEVNEEENPAVAMRRAISHGGAPVSESLLASPSCLLDLPPVLCHICERWVVVAFFEQHAELCVEVHRTEMDVIICNDNLKEATYHVQQLLEALDSPDNLPASSSIKEEEQNNDSSDSIFGDCLPVEEQDPAELQESERAVYKSLLEILDVAFGIPTPGTDEFDQDQKWRDAMIEILYWRPPHVDDSELTSLIRDVEALTKAKVEAVNRMQDRLDYNERVRAEYQDRMNERKGWTEFVTEDGTAITSGNSNTTITNANSNTTVKQQQNEISDKPIKEKAVKKSLIGRFKQWKSKSVSRLTRRQQQRKRKTKTRQTPPSSSSSSTYRQQHNRLQNQLQPPSRLDVDHNPSKAKSETLGRSPTSPLPAPITPRPSLPSITDFDIIKPISKGAFGSVFLAKKRTTGDYYAIKFLKKSDMIAKNQVTNVKSERMILMTQTDSPFVTKLYYTFQSKDYLYLVLEYLNGGDCSALIKMLGGLPPEWARNYLAEVTLGLAYLHSNNIVHRDLKPDNLLIDQKGHIKLTDFGLSRIGFLDRRVRDELSSSNSTFEHPQPHSPAPSRSGTPPQSPAVLDDGTLSANLYRPSYFNLLFDRERRRGSMASSATSGDGSSTPVTDFTPSLTRCDTGSTQTQQRHRSSTGYSTNFGGMATPGIITPGYMHPERMRRQEASTVGAVGTPDYLAPESILGTKQDARVDWWALGVICYEFLYGFPPFHAETADKVFENILSRRTEWHEDVIELPAETRDFIERLLSVDPEKRLGSNGAEEVKNHPYFKDIEWDTLLSQSPSFVPNPVDAEDTDYFDARGAVMIDSDMMAREELTCAAKEQVERAKAIIQEQNPEKLTSIGGNHLNAKSGGQSSVGEADLSMYRDDFGTFVYKNLPMLEKANESAIRKIRQDSIAVGGRSLPAILSRKKGLGKRGSIFDLDLQQQHPQQRQSISFPNTPHSLSPSSSAKVTPRKSIDHPPPPPPSSSSLPASSQPFMMKKSSWLPHRARSASSPGGGKSNASTRNQQHPSLSENYPTPPLEEQQQQQFSSPTIVASTTTTTDMSDLIFPIAEPSPAPHPLEKSIPLPPSSSSSANAPRKTLDCLVADDNPISCKILETILTMLGCRCVIVRNGAQAIRCAMGDVQFDLIFMDIRMPIIDGESASRMIKSTQNINQQTPIIAVTAYERSAQHAGSFDDILLKPLNRSMVLQQLRQFYPSTRSRKPSSVFSSSSLAAIKSKSLKA</sequence>
<dbReference type="InterPro" id="IPR000719">
    <property type="entry name" value="Prot_kinase_dom"/>
</dbReference>
<evidence type="ECO:0000259" key="14">
    <source>
        <dbReference type="PROSITE" id="PS51285"/>
    </source>
</evidence>
<feature type="region of interest" description="Disordered" evidence="11">
    <location>
        <begin position="781"/>
        <end position="802"/>
    </location>
</feature>
<dbReference type="Gene3D" id="3.40.50.2300">
    <property type="match status" value="1"/>
</dbReference>
<dbReference type="GO" id="GO:0005737">
    <property type="term" value="C:cytoplasm"/>
    <property type="evidence" value="ECO:0007669"/>
    <property type="project" value="TreeGrafter"/>
</dbReference>
<dbReference type="InterPro" id="IPR000961">
    <property type="entry name" value="AGC-kinase_C"/>
</dbReference>
<evidence type="ECO:0000259" key="12">
    <source>
        <dbReference type="PROSITE" id="PS50011"/>
    </source>
</evidence>
<feature type="region of interest" description="Disordered" evidence="11">
    <location>
        <begin position="135"/>
        <end position="169"/>
    </location>
</feature>
<dbReference type="Pfam" id="PF00069">
    <property type="entry name" value="Pkinase"/>
    <property type="match status" value="2"/>
</dbReference>
<feature type="compositionally biased region" description="Low complexity" evidence="11">
    <location>
        <begin position="189"/>
        <end position="210"/>
    </location>
</feature>
<dbReference type="GO" id="GO:0005634">
    <property type="term" value="C:nucleus"/>
    <property type="evidence" value="ECO:0007669"/>
    <property type="project" value="TreeGrafter"/>
</dbReference>
<feature type="domain" description="Protein kinase" evidence="12">
    <location>
        <begin position="1540"/>
        <end position="1931"/>
    </location>
</feature>
<dbReference type="CDD" id="cd17546">
    <property type="entry name" value="REC_hyHK_CKI1_RcsC-like"/>
    <property type="match status" value="1"/>
</dbReference>
<accession>A0A077WRZ2</accession>
<dbReference type="SUPFAM" id="SSF52172">
    <property type="entry name" value="CheY-like"/>
    <property type="match status" value="1"/>
</dbReference>
<feature type="domain" description="Response regulatory" evidence="13">
    <location>
        <begin position="2245"/>
        <end position="2359"/>
    </location>
</feature>
<feature type="region of interest" description="Disordered" evidence="11">
    <location>
        <begin position="1"/>
        <end position="47"/>
    </location>
</feature>
<dbReference type="PANTHER" id="PTHR24356:SF1">
    <property type="entry name" value="SERINE_THREONINE-PROTEIN KINASE GREATWALL"/>
    <property type="match status" value="1"/>
</dbReference>
<dbReference type="PROSITE" id="PS51285">
    <property type="entry name" value="AGC_KINASE_CTER"/>
    <property type="match status" value="1"/>
</dbReference>
<feature type="compositionally biased region" description="Low complexity" evidence="11">
    <location>
        <begin position="79"/>
        <end position="94"/>
    </location>
</feature>
<evidence type="ECO:0000256" key="6">
    <source>
        <dbReference type="ARBA" id="ARBA00022777"/>
    </source>
</evidence>
<feature type="region of interest" description="Disordered" evidence="11">
    <location>
        <begin position="1701"/>
        <end position="1732"/>
    </location>
</feature>
<protein>
    <recommendedName>
        <fullName evidence="1">non-specific serine/threonine protein kinase</fullName>
        <ecNumber evidence="1">2.7.11.1</ecNumber>
    </recommendedName>
</protein>
<dbReference type="EC" id="2.7.11.1" evidence="1"/>
<feature type="compositionally biased region" description="Acidic residues" evidence="11">
    <location>
        <begin position="784"/>
        <end position="799"/>
    </location>
</feature>
<feature type="compositionally biased region" description="Low complexity" evidence="11">
    <location>
        <begin position="1473"/>
        <end position="1499"/>
    </location>
</feature>
<feature type="compositionally biased region" description="Basic and acidic residues" evidence="11">
    <location>
        <begin position="1502"/>
        <end position="1515"/>
    </location>
</feature>
<dbReference type="InterPro" id="IPR008271">
    <property type="entry name" value="Ser/Thr_kinase_AS"/>
</dbReference>
<feature type="compositionally biased region" description="Polar residues" evidence="11">
    <location>
        <begin position="1141"/>
        <end position="1159"/>
    </location>
</feature>
<feature type="region of interest" description="Disordered" evidence="11">
    <location>
        <begin position="1132"/>
        <end position="1170"/>
    </location>
</feature>
<feature type="compositionally biased region" description="Low complexity" evidence="11">
    <location>
        <begin position="2129"/>
        <end position="2138"/>
    </location>
</feature>
<dbReference type="FunFam" id="3.30.200.20:FF:001008">
    <property type="entry name" value="Serine/threonine-protein kinase cek1"/>
    <property type="match status" value="1"/>
</dbReference>
<evidence type="ECO:0000256" key="11">
    <source>
        <dbReference type="SAM" id="MobiDB-lite"/>
    </source>
</evidence>
<feature type="region of interest" description="Disordered" evidence="11">
    <location>
        <begin position="253"/>
        <end position="276"/>
    </location>
</feature>
<dbReference type="InterPro" id="IPR011009">
    <property type="entry name" value="Kinase-like_dom_sf"/>
</dbReference>
<feature type="region of interest" description="Disordered" evidence="11">
    <location>
        <begin position="346"/>
        <end position="368"/>
    </location>
</feature>
<feature type="compositionally biased region" description="Low complexity" evidence="11">
    <location>
        <begin position="220"/>
        <end position="233"/>
    </location>
</feature>
<gene>
    <name evidence="15" type="ORF">LRAMOSA02772</name>
</gene>
<feature type="region of interest" description="Disordered" evidence="11">
    <location>
        <begin position="60"/>
        <end position="116"/>
    </location>
</feature>
<evidence type="ECO:0000313" key="15">
    <source>
        <dbReference type="EMBL" id="CDS10095.1"/>
    </source>
</evidence>
<feature type="region of interest" description="Disordered" evidence="11">
    <location>
        <begin position="305"/>
        <end position="329"/>
    </location>
</feature>
<dbReference type="PROSITE" id="PS50110">
    <property type="entry name" value="RESPONSE_REGULATORY"/>
    <property type="match status" value="1"/>
</dbReference>
<evidence type="ECO:0000256" key="5">
    <source>
        <dbReference type="ARBA" id="ARBA00022741"/>
    </source>
</evidence>
<evidence type="ECO:0000256" key="8">
    <source>
        <dbReference type="ARBA" id="ARBA00047899"/>
    </source>
</evidence>
<comment type="catalytic activity">
    <reaction evidence="9">
        <text>L-seryl-[protein] + ATP = O-phospho-L-seryl-[protein] + ADP + H(+)</text>
        <dbReference type="Rhea" id="RHEA:17989"/>
        <dbReference type="Rhea" id="RHEA-COMP:9863"/>
        <dbReference type="Rhea" id="RHEA-COMP:11604"/>
        <dbReference type="ChEBI" id="CHEBI:15378"/>
        <dbReference type="ChEBI" id="CHEBI:29999"/>
        <dbReference type="ChEBI" id="CHEBI:30616"/>
        <dbReference type="ChEBI" id="CHEBI:83421"/>
        <dbReference type="ChEBI" id="CHEBI:456216"/>
        <dbReference type="EC" id="2.7.11.1"/>
    </reaction>
</comment>
<feature type="region of interest" description="Disordered" evidence="11">
    <location>
        <begin position="954"/>
        <end position="995"/>
    </location>
</feature>
<organism evidence="15">
    <name type="scientific">Lichtheimia ramosa</name>
    <dbReference type="NCBI Taxonomy" id="688394"/>
    <lineage>
        <taxon>Eukaryota</taxon>
        <taxon>Fungi</taxon>
        <taxon>Fungi incertae sedis</taxon>
        <taxon>Mucoromycota</taxon>
        <taxon>Mucoromycotina</taxon>
        <taxon>Mucoromycetes</taxon>
        <taxon>Mucorales</taxon>
        <taxon>Lichtheimiaceae</taxon>
        <taxon>Lichtheimia</taxon>
    </lineage>
</organism>
<evidence type="ECO:0000256" key="2">
    <source>
        <dbReference type="ARBA" id="ARBA00022527"/>
    </source>
</evidence>
<feature type="region of interest" description="Disordered" evidence="11">
    <location>
        <begin position="1258"/>
        <end position="1279"/>
    </location>
</feature>
<evidence type="ECO:0000256" key="10">
    <source>
        <dbReference type="PROSITE-ProRule" id="PRU00169"/>
    </source>
</evidence>
<feature type="compositionally biased region" description="Polar residues" evidence="11">
    <location>
        <begin position="315"/>
        <end position="325"/>
    </location>
</feature>
<dbReference type="Pfam" id="PF00072">
    <property type="entry name" value="Response_reg"/>
    <property type="match status" value="1"/>
</dbReference>
<evidence type="ECO:0000256" key="4">
    <source>
        <dbReference type="ARBA" id="ARBA00022679"/>
    </source>
</evidence>
<feature type="compositionally biased region" description="Basic residues" evidence="11">
    <location>
        <begin position="1459"/>
        <end position="1472"/>
    </location>
</feature>
<dbReference type="PROSITE" id="PS00108">
    <property type="entry name" value="PROTEIN_KINASE_ST"/>
    <property type="match status" value="1"/>
</dbReference>
<feature type="compositionally biased region" description="Polar residues" evidence="11">
    <location>
        <begin position="141"/>
        <end position="159"/>
    </location>
</feature>
<dbReference type="PROSITE" id="PS50011">
    <property type="entry name" value="PROTEIN_KINASE_DOM"/>
    <property type="match status" value="1"/>
</dbReference>
<feature type="region of interest" description="Disordered" evidence="11">
    <location>
        <begin position="1451"/>
        <end position="1532"/>
    </location>
</feature>
<dbReference type="InterPro" id="IPR050236">
    <property type="entry name" value="Ser_Thr_kinase_AGC"/>
</dbReference>
<feature type="region of interest" description="Disordered" evidence="11">
    <location>
        <begin position="2211"/>
        <end position="2238"/>
    </location>
</feature>
<feature type="domain" description="AGC-kinase C-terminal" evidence="14">
    <location>
        <begin position="1932"/>
        <end position="2045"/>
    </location>
</feature>
<feature type="compositionally biased region" description="Low complexity" evidence="11">
    <location>
        <begin position="1757"/>
        <end position="1769"/>
    </location>
</feature>
<dbReference type="CDD" id="cd05611">
    <property type="entry name" value="STKc_Rim15_like"/>
    <property type="match status" value="1"/>
</dbReference>
<dbReference type="EMBL" id="LK023335">
    <property type="protein sequence ID" value="CDS10095.1"/>
    <property type="molecule type" value="Genomic_DNA"/>
</dbReference>
<comment type="catalytic activity">
    <reaction evidence="8">
        <text>L-threonyl-[protein] + ATP = O-phospho-L-threonyl-[protein] + ADP + H(+)</text>
        <dbReference type="Rhea" id="RHEA:46608"/>
        <dbReference type="Rhea" id="RHEA-COMP:11060"/>
        <dbReference type="Rhea" id="RHEA-COMP:11605"/>
        <dbReference type="ChEBI" id="CHEBI:15378"/>
        <dbReference type="ChEBI" id="CHEBI:30013"/>
        <dbReference type="ChEBI" id="CHEBI:30616"/>
        <dbReference type="ChEBI" id="CHEBI:61977"/>
        <dbReference type="ChEBI" id="CHEBI:456216"/>
        <dbReference type="EC" id="2.7.11.1"/>
    </reaction>
</comment>
<dbReference type="PANTHER" id="PTHR24356">
    <property type="entry name" value="SERINE/THREONINE-PROTEIN KINASE"/>
    <property type="match status" value="1"/>
</dbReference>
<evidence type="ECO:0000256" key="3">
    <source>
        <dbReference type="ARBA" id="ARBA00022553"/>
    </source>
</evidence>
<evidence type="ECO:0000259" key="13">
    <source>
        <dbReference type="PROSITE" id="PS50110"/>
    </source>
</evidence>
<feature type="region of interest" description="Disordered" evidence="11">
    <location>
        <begin position="185"/>
        <end position="239"/>
    </location>
</feature>
<evidence type="ECO:0000256" key="7">
    <source>
        <dbReference type="ARBA" id="ARBA00022840"/>
    </source>
</evidence>
<dbReference type="Gene3D" id="3.30.200.20">
    <property type="entry name" value="Phosphorylase Kinase, domain 1"/>
    <property type="match status" value="2"/>
</dbReference>
<feature type="region of interest" description="Disordered" evidence="11">
    <location>
        <begin position="2087"/>
        <end position="2195"/>
    </location>
</feature>
<feature type="compositionally biased region" description="Acidic residues" evidence="11">
    <location>
        <begin position="971"/>
        <end position="990"/>
    </location>
</feature>